<dbReference type="RefSeq" id="WP_127823689.1">
    <property type="nucleotide sequence ID" value="NZ_RQSM01000003.1"/>
</dbReference>
<reference evidence="2" key="1">
    <citation type="submission" date="2018-12" db="EMBL/GenBank/DDBJ databases">
        <title>Draft genome sequence of Flaovobacterium columnare ARS1 isolated from channel catfish in Alabama.</title>
        <authorList>
            <person name="Cai W."/>
            <person name="Arias C."/>
        </authorList>
    </citation>
    <scope>NUCLEOTIDE SEQUENCE [LARGE SCALE GENOMIC DNA]</scope>
    <source>
        <strain evidence="2">ARS1</strain>
    </source>
</reference>
<protein>
    <recommendedName>
        <fullName evidence="1">DUF5655 domain-containing protein</fullName>
    </recommendedName>
</protein>
<dbReference type="Pfam" id="PF18899">
    <property type="entry name" value="DUF5655"/>
    <property type="match status" value="1"/>
</dbReference>
<comment type="caution">
    <text evidence="2">The sequence shown here is derived from an EMBL/GenBank/DDBJ whole genome shotgun (WGS) entry which is preliminary data.</text>
</comment>
<evidence type="ECO:0000313" key="3">
    <source>
        <dbReference type="Proteomes" id="UP000288951"/>
    </source>
</evidence>
<proteinExistence type="predicted"/>
<keyword evidence="3" id="KW-1185">Reference proteome</keyword>
<dbReference type="EMBL" id="RQSM01000003">
    <property type="protein sequence ID" value="RVU91590.1"/>
    <property type="molecule type" value="Genomic_DNA"/>
</dbReference>
<dbReference type="GO" id="GO:0003676">
    <property type="term" value="F:nucleic acid binding"/>
    <property type="evidence" value="ECO:0007669"/>
    <property type="project" value="InterPro"/>
</dbReference>
<dbReference type="OrthoDB" id="9798761at2"/>
<accession>A0A437UD91</accession>
<dbReference type="AlphaFoldDB" id="A0A437UD91"/>
<evidence type="ECO:0000259" key="1">
    <source>
        <dbReference type="Pfam" id="PF18899"/>
    </source>
</evidence>
<dbReference type="Proteomes" id="UP000288951">
    <property type="component" value="Unassembled WGS sequence"/>
</dbReference>
<dbReference type="InterPro" id="IPR043714">
    <property type="entry name" value="DUF5655"/>
</dbReference>
<feature type="domain" description="DUF5655" evidence="1">
    <location>
        <begin position="191"/>
        <end position="298"/>
    </location>
</feature>
<dbReference type="InterPro" id="IPR011856">
    <property type="entry name" value="tRNA_endonuc-like_dom_sf"/>
</dbReference>
<organism evidence="2 3">
    <name type="scientific">Flavobacterium columnare</name>
    <dbReference type="NCBI Taxonomy" id="996"/>
    <lineage>
        <taxon>Bacteria</taxon>
        <taxon>Pseudomonadati</taxon>
        <taxon>Bacteroidota</taxon>
        <taxon>Flavobacteriia</taxon>
        <taxon>Flavobacteriales</taxon>
        <taxon>Flavobacteriaceae</taxon>
        <taxon>Flavobacterium</taxon>
    </lineage>
</organism>
<name>A0A437UD91_9FLAO</name>
<dbReference type="Gene3D" id="3.40.1350.10">
    <property type="match status" value="1"/>
</dbReference>
<sequence>MNLYNLNKTKLTQLKENPFKLERDIQHLFEENLTLLTGLEFVKSEFTIKGKRIDTLAYDPQAESFIIIEYKRDKNASVVDQGFTYLSLMLENKADFVLTYNETLNKNLHSSKVEWSQTRVVFVSPSFTENQRLATNFKDIAIELWEIKRFQNDIISINPIKKTRSAESIKPVTQQNEKIKSVTAEIKVYTEEDHLSNASDEVIELYETYKNAILNLADEIEVAPKKLYIAFKKDKNITDVVVLKKGLKFFINLKKGQLEDAKGLAKDVSETGHWGNGDYELTVTDTSDLEYIMSLIKQVI</sequence>
<gene>
    <name evidence="2" type="ORF">EH230_12145</name>
</gene>
<evidence type="ECO:0000313" key="2">
    <source>
        <dbReference type="EMBL" id="RVU91590.1"/>
    </source>
</evidence>